<dbReference type="OrthoDB" id="195851at2"/>
<dbReference type="SMART" id="SM00347">
    <property type="entry name" value="HTH_MARR"/>
    <property type="match status" value="1"/>
</dbReference>
<dbReference type="InterPro" id="IPR036390">
    <property type="entry name" value="WH_DNA-bd_sf"/>
</dbReference>
<dbReference type="InterPro" id="IPR036388">
    <property type="entry name" value="WH-like_DNA-bd_sf"/>
</dbReference>
<keyword evidence="2" id="KW-0238">DNA-binding</keyword>
<feature type="domain" description="HTH marR-type" evidence="4">
    <location>
        <begin position="6"/>
        <end position="136"/>
    </location>
</feature>
<keyword evidence="6" id="KW-1185">Reference proteome</keyword>
<dbReference type="Gene3D" id="1.10.10.10">
    <property type="entry name" value="Winged helix-like DNA-binding domain superfamily/Winged helix DNA-binding domain"/>
    <property type="match status" value="1"/>
</dbReference>
<accession>B9L724</accession>
<dbReference type="AlphaFoldDB" id="B9L724"/>
<dbReference type="EMBL" id="CP001279">
    <property type="protein sequence ID" value="ACM93228.1"/>
    <property type="molecule type" value="Genomic_DNA"/>
</dbReference>
<protein>
    <submittedName>
        <fullName evidence="5">Transcriptional regulator, MarR family</fullName>
    </submittedName>
</protein>
<dbReference type="Proteomes" id="UP000000448">
    <property type="component" value="Chromosome"/>
</dbReference>
<evidence type="ECO:0000256" key="3">
    <source>
        <dbReference type="ARBA" id="ARBA00023163"/>
    </source>
</evidence>
<name>B9L724_NAUPA</name>
<organism evidence="5 6">
    <name type="scientific">Nautilia profundicola (strain ATCC BAA-1463 / DSM 18972 / AmH)</name>
    <dbReference type="NCBI Taxonomy" id="598659"/>
    <lineage>
        <taxon>Bacteria</taxon>
        <taxon>Pseudomonadati</taxon>
        <taxon>Campylobacterota</taxon>
        <taxon>Epsilonproteobacteria</taxon>
        <taxon>Nautiliales</taxon>
        <taxon>Nautiliaceae</taxon>
        <taxon>Nautilia</taxon>
    </lineage>
</organism>
<keyword evidence="1" id="KW-0805">Transcription regulation</keyword>
<proteinExistence type="predicted"/>
<dbReference type="GO" id="GO:0003677">
    <property type="term" value="F:DNA binding"/>
    <property type="evidence" value="ECO:0007669"/>
    <property type="project" value="UniProtKB-KW"/>
</dbReference>
<dbReference type="STRING" id="598659.NAMH_1796"/>
<evidence type="ECO:0000256" key="2">
    <source>
        <dbReference type="ARBA" id="ARBA00023125"/>
    </source>
</evidence>
<dbReference type="PANTHER" id="PTHR42756:SF1">
    <property type="entry name" value="TRANSCRIPTIONAL REPRESSOR OF EMRAB OPERON"/>
    <property type="match status" value="1"/>
</dbReference>
<evidence type="ECO:0000256" key="1">
    <source>
        <dbReference type="ARBA" id="ARBA00023015"/>
    </source>
</evidence>
<keyword evidence="3" id="KW-0804">Transcription</keyword>
<evidence type="ECO:0000313" key="6">
    <source>
        <dbReference type="Proteomes" id="UP000000448"/>
    </source>
</evidence>
<dbReference type="PROSITE" id="PS50995">
    <property type="entry name" value="HTH_MARR_2"/>
    <property type="match status" value="1"/>
</dbReference>
<dbReference type="KEGG" id="nam:NAMH_1796"/>
<dbReference type="SUPFAM" id="SSF46785">
    <property type="entry name" value="Winged helix' DNA-binding domain"/>
    <property type="match status" value="1"/>
</dbReference>
<sequence length="138" mass="16125">MQYNKETSVGYALTTTLNLLRKNFNREIKNFDLSSEQYGVLKLVSEAKKLTPTQISELLNRDKATITRIIKSLGSKKLIKKENINNRSFYIKLTKNGKDMLQKADEIALKYHKMIMEKVGEEDIKHMLETLKKIREIF</sequence>
<dbReference type="HOGENOM" id="CLU_083287_18_6_7"/>
<dbReference type="Pfam" id="PF01047">
    <property type="entry name" value="MarR"/>
    <property type="match status" value="1"/>
</dbReference>
<gene>
    <name evidence="5" type="ordered locus">NAMH_1796</name>
</gene>
<dbReference type="InterPro" id="IPR000835">
    <property type="entry name" value="HTH_MarR-typ"/>
</dbReference>
<dbReference type="PANTHER" id="PTHR42756">
    <property type="entry name" value="TRANSCRIPTIONAL REGULATOR, MARR"/>
    <property type="match status" value="1"/>
</dbReference>
<dbReference type="eggNOG" id="COG1846">
    <property type="taxonomic scope" value="Bacteria"/>
</dbReference>
<reference evidence="5 6" key="1">
    <citation type="journal article" date="2009" name="PLoS Genet.">
        <title>Adaptations to submarine hydrothermal environments exemplified by the genome of Nautilia profundicola.</title>
        <authorList>
            <person name="Campbell B.J."/>
            <person name="Smith J.L."/>
            <person name="Hanson T.E."/>
            <person name="Klotz M.G."/>
            <person name="Stein L.Y."/>
            <person name="Lee C.K."/>
            <person name="Wu D."/>
            <person name="Robinson J.M."/>
            <person name="Khouri H.M."/>
            <person name="Eisen J.A."/>
            <person name="Cary S.C."/>
        </authorList>
    </citation>
    <scope>NUCLEOTIDE SEQUENCE [LARGE SCALE GENOMIC DNA]</scope>
    <source>
        <strain evidence="6">ATCC BAA-1463 / DSM 18972 / AmH</strain>
    </source>
</reference>
<dbReference type="RefSeq" id="WP_015902280.1">
    <property type="nucleotide sequence ID" value="NC_012115.1"/>
</dbReference>
<evidence type="ECO:0000259" key="4">
    <source>
        <dbReference type="PROSITE" id="PS50995"/>
    </source>
</evidence>
<evidence type="ECO:0000313" key="5">
    <source>
        <dbReference type="EMBL" id="ACM93228.1"/>
    </source>
</evidence>
<dbReference type="GO" id="GO:0003700">
    <property type="term" value="F:DNA-binding transcription factor activity"/>
    <property type="evidence" value="ECO:0007669"/>
    <property type="project" value="InterPro"/>
</dbReference>